<feature type="transmembrane region" description="Helical" evidence="8">
    <location>
        <begin position="173"/>
        <end position="197"/>
    </location>
</feature>
<dbReference type="RefSeq" id="WP_268187422.1">
    <property type="nucleotide sequence ID" value="NZ_CP113361.1"/>
</dbReference>
<evidence type="ECO:0000256" key="7">
    <source>
        <dbReference type="ARBA" id="ARBA00023136"/>
    </source>
</evidence>
<dbReference type="AlphaFoldDB" id="A0A9X9S502"/>
<accession>A0A9X9S502</accession>
<dbReference type="GO" id="GO:0005886">
    <property type="term" value="C:plasma membrane"/>
    <property type="evidence" value="ECO:0007669"/>
    <property type="project" value="UniProtKB-SubCell"/>
</dbReference>
<evidence type="ECO:0000313" key="10">
    <source>
        <dbReference type="Proteomes" id="UP001163096"/>
    </source>
</evidence>
<evidence type="ECO:0000256" key="1">
    <source>
        <dbReference type="ARBA" id="ARBA00004651"/>
    </source>
</evidence>
<comment type="similarity">
    <text evidence="2">Belongs to the MIP/aquaporin (TC 1.A.8) family.</text>
</comment>
<dbReference type="InterPro" id="IPR023271">
    <property type="entry name" value="Aquaporin-like"/>
</dbReference>
<dbReference type="PRINTS" id="PR00783">
    <property type="entry name" value="MINTRINSICP"/>
</dbReference>
<evidence type="ECO:0000256" key="3">
    <source>
        <dbReference type="ARBA" id="ARBA00022448"/>
    </source>
</evidence>
<keyword evidence="6 8" id="KW-1133">Transmembrane helix</keyword>
<sequence>MASLMRRSVAELVGTMLLVYFGPGAAALLLMIAARESGPLQSLTIGSLGGLADWLAIGLAFAIVIAVVIYALGRVSGAHINPAVTIALFASKRFPATDTVAYIIAQMVGAVIGSILFYLSAGLDAVTIGGLGATAPAAGVTFGMAVLAETIGTFVLMLIIMGVAVDEKAPPGFAGLIIGLTVGGIITTIGGLTGSSLNPARSFGPMVGDLLLGGPDVLAAFPIYIIGPILGALIAVFFYDWIVKED</sequence>
<organism evidence="9 10">
    <name type="scientific">Methanogenium organophilum</name>
    <dbReference type="NCBI Taxonomy" id="2199"/>
    <lineage>
        <taxon>Archaea</taxon>
        <taxon>Methanobacteriati</taxon>
        <taxon>Methanobacteriota</taxon>
        <taxon>Stenosarchaea group</taxon>
        <taxon>Methanomicrobia</taxon>
        <taxon>Methanomicrobiales</taxon>
        <taxon>Methanomicrobiaceae</taxon>
        <taxon>Methanogenium</taxon>
    </lineage>
</organism>
<dbReference type="Pfam" id="PF00230">
    <property type="entry name" value="MIP"/>
    <property type="match status" value="1"/>
</dbReference>
<keyword evidence="3" id="KW-0813">Transport</keyword>
<dbReference type="Proteomes" id="UP001163096">
    <property type="component" value="Chromosome"/>
</dbReference>
<dbReference type="KEGG" id="mou:OU421_04545"/>
<evidence type="ECO:0000313" key="9">
    <source>
        <dbReference type="EMBL" id="WAI02144.1"/>
    </source>
</evidence>
<keyword evidence="7 8" id="KW-0472">Membrane</keyword>
<dbReference type="GeneID" id="76834345"/>
<proteinExistence type="inferred from homology"/>
<evidence type="ECO:0000256" key="6">
    <source>
        <dbReference type="ARBA" id="ARBA00022989"/>
    </source>
</evidence>
<dbReference type="SUPFAM" id="SSF81338">
    <property type="entry name" value="Aquaporin-like"/>
    <property type="match status" value="1"/>
</dbReference>
<dbReference type="PANTHER" id="PTHR19139:SF199">
    <property type="entry name" value="MIP17260P"/>
    <property type="match status" value="1"/>
</dbReference>
<dbReference type="InterPro" id="IPR022357">
    <property type="entry name" value="MIP_CS"/>
</dbReference>
<evidence type="ECO:0000256" key="2">
    <source>
        <dbReference type="ARBA" id="ARBA00006175"/>
    </source>
</evidence>
<feature type="transmembrane region" description="Helical" evidence="8">
    <location>
        <begin position="12"/>
        <end position="34"/>
    </location>
</feature>
<name>A0A9X9S502_METOG</name>
<evidence type="ECO:0000256" key="8">
    <source>
        <dbReference type="SAM" id="Phobius"/>
    </source>
</evidence>
<evidence type="ECO:0000256" key="5">
    <source>
        <dbReference type="ARBA" id="ARBA00022692"/>
    </source>
</evidence>
<gene>
    <name evidence="9" type="ORF">OU421_04545</name>
</gene>
<dbReference type="GO" id="GO:0015250">
    <property type="term" value="F:water channel activity"/>
    <property type="evidence" value="ECO:0007669"/>
    <property type="project" value="TreeGrafter"/>
</dbReference>
<dbReference type="PANTHER" id="PTHR19139">
    <property type="entry name" value="AQUAPORIN TRANSPORTER"/>
    <property type="match status" value="1"/>
</dbReference>
<dbReference type="InterPro" id="IPR034294">
    <property type="entry name" value="Aquaporin_transptr"/>
</dbReference>
<dbReference type="NCBIfam" id="TIGR00861">
    <property type="entry name" value="MIP"/>
    <property type="match status" value="1"/>
</dbReference>
<feature type="transmembrane region" description="Helical" evidence="8">
    <location>
        <begin position="54"/>
        <end position="72"/>
    </location>
</feature>
<comment type="subcellular location">
    <subcellularLocation>
        <location evidence="1">Cell membrane</location>
        <topology evidence="1">Multi-pass membrane protein</topology>
    </subcellularLocation>
</comment>
<keyword evidence="5 8" id="KW-0812">Transmembrane</keyword>
<keyword evidence="4" id="KW-1003">Cell membrane</keyword>
<dbReference type="InterPro" id="IPR000425">
    <property type="entry name" value="MIP"/>
</dbReference>
<feature type="transmembrane region" description="Helical" evidence="8">
    <location>
        <begin position="217"/>
        <end position="239"/>
    </location>
</feature>
<dbReference type="PROSITE" id="PS00221">
    <property type="entry name" value="MIP"/>
    <property type="match status" value="1"/>
</dbReference>
<dbReference type="Gene3D" id="1.20.1080.10">
    <property type="entry name" value="Glycerol uptake facilitator protein"/>
    <property type="match status" value="1"/>
</dbReference>
<reference evidence="9" key="1">
    <citation type="submission" date="2022-11" db="EMBL/GenBank/DDBJ databases">
        <title>Complete genome sequence of Methanogenium organophilum DSM 3596.</title>
        <authorList>
            <person name="Chen S.-C."/>
            <person name="Lai S.-J."/>
            <person name="You Y.-T."/>
        </authorList>
    </citation>
    <scope>NUCLEOTIDE SEQUENCE</scope>
    <source>
        <strain evidence="9">DSM 3596</strain>
    </source>
</reference>
<feature type="transmembrane region" description="Helical" evidence="8">
    <location>
        <begin position="140"/>
        <end position="161"/>
    </location>
</feature>
<feature type="transmembrane region" description="Helical" evidence="8">
    <location>
        <begin position="100"/>
        <end position="120"/>
    </location>
</feature>
<evidence type="ECO:0000256" key="4">
    <source>
        <dbReference type="ARBA" id="ARBA00022475"/>
    </source>
</evidence>
<dbReference type="EMBL" id="CP113361">
    <property type="protein sequence ID" value="WAI02144.1"/>
    <property type="molecule type" value="Genomic_DNA"/>
</dbReference>
<keyword evidence="10" id="KW-1185">Reference proteome</keyword>
<protein>
    <submittedName>
        <fullName evidence="9">Aquaporin family protein</fullName>
    </submittedName>
</protein>